<dbReference type="InterPro" id="IPR015943">
    <property type="entry name" value="WD40/YVTN_repeat-like_dom_sf"/>
</dbReference>
<name>A0A6G1HRZ6_9PEZI</name>
<keyword evidence="3" id="KW-0677">Repeat</keyword>
<dbReference type="AlphaFoldDB" id="A0A6G1HRZ6"/>
<protein>
    <submittedName>
        <fullName evidence="8">WD40 repeat-like protein</fullName>
    </submittedName>
</protein>
<proteinExistence type="inferred from homology"/>
<dbReference type="InterPro" id="IPR019775">
    <property type="entry name" value="WD40_repeat_CS"/>
</dbReference>
<evidence type="ECO:0000313" key="8">
    <source>
        <dbReference type="EMBL" id="KAF2398681.1"/>
    </source>
</evidence>
<dbReference type="EMBL" id="ML996699">
    <property type="protein sequence ID" value="KAF2398681.1"/>
    <property type="molecule type" value="Genomic_DNA"/>
</dbReference>
<dbReference type="PANTHER" id="PTHR22852">
    <property type="entry name" value="LETHAL 2 DENTICLELESS PROTEIN RETINOIC ACID-REGULATED NUCLEAR MATRIX-ASSOCIATED PROTEIN"/>
    <property type="match status" value="1"/>
</dbReference>
<feature type="compositionally biased region" description="Polar residues" evidence="7">
    <location>
        <begin position="40"/>
        <end position="74"/>
    </location>
</feature>
<dbReference type="SUPFAM" id="SSF50978">
    <property type="entry name" value="WD40 repeat-like"/>
    <property type="match status" value="1"/>
</dbReference>
<feature type="region of interest" description="Disordered" evidence="7">
    <location>
        <begin position="114"/>
        <end position="135"/>
    </location>
</feature>
<evidence type="ECO:0000256" key="1">
    <source>
        <dbReference type="ARBA" id="ARBA00004906"/>
    </source>
</evidence>
<dbReference type="SMART" id="SM00320">
    <property type="entry name" value="WD40"/>
    <property type="match status" value="5"/>
</dbReference>
<comment type="similarity">
    <text evidence="5">Belongs to the WD repeat cdt2 family.</text>
</comment>
<accession>A0A6G1HRZ6</accession>
<feature type="repeat" description="WD" evidence="6">
    <location>
        <begin position="320"/>
        <end position="355"/>
    </location>
</feature>
<dbReference type="OrthoDB" id="2096344at2759"/>
<feature type="repeat" description="WD" evidence="6">
    <location>
        <begin position="625"/>
        <end position="655"/>
    </location>
</feature>
<evidence type="ECO:0000256" key="2">
    <source>
        <dbReference type="ARBA" id="ARBA00022574"/>
    </source>
</evidence>
<evidence type="ECO:0000256" key="6">
    <source>
        <dbReference type="PROSITE-ProRule" id="PRU00221"/>
    </source>
</evidence>
<dbReference type="InterPro" id="IPR001680">
    <property type="entry name" value="WD40_rpt"/>
</dbReference>
<dbReference type="Proteomes" id="UP000799640">
    <property type="component" value="Unassembled WGS sequence"/>
</dbReference>
<dbReference type="InterPro" id="IPR051865">
    <property type="entry name" value="WD-repeat_CDT2_adapter"/>
</dbReference>
<feature type="repeat" description="WD" evidence="6">
    <location>
        <begin position="278"/>
        <end position="319"/>
    </location>
</feature>
<comment type="pathway">
    <text evidence="1">Protein modification; protein ubiquitination.</text>
</comment>
<evidence type="ECO:0000256" key="7">
    <source>
        <dbReference type="SAM" id="MobiDB-lite"/>
    </source>
</evidence>
<dbReference type="PROSITE" id="PS50082">
    <property type="entry name" value="WD_REPEATS_2"/>
    <property type="match status" value="3"/>
</dbReference>
<reference evidence="8" key="1">
    <citation type="journal article" date="2020" name="Stud. Mycol.">
        <title>101 Dothideomycetes genomes: a test case for predicting lifestyles and emergence of pathogens.</title>
        <authorList>
            <person name="Haridas S."/>
            <person name="Albert R."/>
            <person name="Binder M."/>
            <person name="Bloem J."/>
            <person name="Labutti K."/>
            <person name="Salamov A."/>
            <person name="Andreopoulos B."/>
            <person name="Baker S."/>
            <person name="Barry K."/>
            <person name="Bills G."/>
            <person name="Bluhm B."/>
            <person name="Cannon C."/>
            <person name="Castanera R."/>
            <person name="Culley D."/>
            <person name="Daum C."/>
            <person name="Ezra D."/>
            <person name="Gonzalez J."/>
            <person name="Henrissat B."/>
            <person name="Kuo A."/>
            <person name="Liang C."/>
            <person name="Lipzen A."/>
            <person name="Lutzoni F."/>
            <person name="Magnuson J."/>
            <person name="Mondo S."/>
            <person name="Nolan M."/>
            <person name="Ohm R."/>
            <person name="Pangilinan J."/>
            <person name="Park H.-J."/>
            <person name="Ramirez L."/>
            <person name="Alfaro M."/>
            <person name="Sun H."/>
            <person name="Tritt A."/>
            <person name="Yoshinaga Y."/>
            <person name="Zwiers L.-H."/>
            <person name="Turgeon B."/>
            <person name="Goodwin S."/>
            <person name="Spatafora J."/>
            <person name="Crous P."/>
            <person name="Grigoriev I."/>
        </authorList>
    </citation>
    <scope>NUCLEOTIDE SEQUENCE</scope>
    <source>
        <strain evidence="8">CBS 262.69</strain>
    </source>
</reference>
<organism evidence="8 9">
    <name type="scientific">Trichodelitschia bisporula</name>
    <dbReference type="NCBI Taxonomy" id="703511"/>
    <lineage>
        <taxon>Eukaryota</taxon>
        <taxon>Fungi</taxon>
        <taxon>Dikarya</taxon>
        <taxon>Ascomycota</taxon>
        <taxon>Pezizomycotina</taxon>
        <taxon>Dothideomycetes</taxon>
        <taxon>Dothideomycetes incertae sedis</taxon>
        <taxon>Phaeotrichales</taxon>
        <taxon>Phaeotrichaceae</taxon>
        <taxon>Trichodelitschia</taxon>
    </lineage>
</organism>
<evidence type="ECO:0000313" key="9">
    <source>
        <dbReference type="Proteomes" id="UP000799640"/>
    </source>
</evidence>
<dbReference type="GO" id="GO:0005634">
    <property type="term" value="C:nucleus"/>
    <property type="evidence" value="ECO:0007669"/>
    <property type="project" value="TreeGrafter"/>
</dbReference>
<keyword evidence="2 6" id="KW-0853">WD repeat</keyword>
<feature type="compositionally biased region" description="Basic and acidic residues" evidence="7">
    <location>
        <begin position="1"/>
        <end position="10"/>
    </location>
</feature>
<dbReference type="GO" id="GO:0043161">
    <property type="term" value="P:proteasome-mediated ubiquitin-dependent protein catabolic process"/>
    <property type="evidence" value="ECO:0007669"/>
    <property type="project" value="TreeGrafter"/>
</dbReference>
<evidence type="ECO:0000256" key="5">
    <source>
        <dbReference type="ARBA" id="ARBA00038344"/>
    </source>
</evidence>
<feature type="region of interest" description="Disordered" evidence="7">
    <location>
        <begin position="1"/>
        <end position="82"/>
    </location>
</feature>
<sequence length="692" mass="76790">MADENRREPAMEPPSSPPQSTKPKRPPPITPKRFSKFFTPRNTSGGSRVTKRNVSQSRDFQRQLRTISGNSASIPRQADADPLTPHKTVAFANLATPSTVRTTLDMSAIPHVAAPGNKRKAPFSPPPSSSPMRSSPCKRFRQDSFCFESSPPPIPEELEEDVDMPVNRARMPTYSIYHDPIERVTAGGIAGRILQRSFGGLECLGRGRRKDICIDWQPLTANFYTVKAQSHTMGPVPFSVAARNTSAMVAVAAQDGEIRMLETDEQYDPPFTSMAYRIWPHDNAIMDMTFSQDDSILLTASGDQETRVIDVTTCQTKHIFKSHETSVKQVRFQPENESVIATSSRDGNVHIWDLRCAPLRANVAESEPSVNRRNVRVDHEVSHHRPINTIASAHSHARRMSRQQGYDEERSAYPSRAGDVSVTSLTFLTGNTNLIVTASEAETSVKVWDIRSRYNSKGATPLATVEEPQAHKNYRSFGVTSMVLNGSGSRLYALARDNTVYAYSTNHLILGHAPELNTVSTRRRHGNTDRKGLAPLYGFRHPQFYATSFYVKLALRPASNDRAELLAAGSSGHCPVLFPTDEGLFHDDYEAERWQPEEHFVAGGRPHMGHMDSGFPIYKWGMALPGGHSNEVSGVAWTAHGELVSIGDDRTARLWREDQGVARDMRARARLGESSIGDACADVPEDWDEDDG</sequence>
<evidence type="ECO:0000256" key="3">
    <source>
        <dbReference type="ARBA" id="ARBA00022737"/>
    </source>
</evidence>
<keyword evidence="9" id="KW-1185">Reference proteome</keyword>
<dbReference type="Gene3D" id="2.130.10.10">
    <property type="entry name" value="YVTN repeat-like/Quinoprotein amine dehydrogenase"/>
    <property type="match status" value="3"/>
</dbReference>
<evidence type="ECO:0000256" key="4">
    <source>
        <dbReference type="ARBA" id="ARBA00022786"/>
    </source>
</evidence>
<dbReference type="GO" id="GO:0030674">
    <property type="term" value="F:protein-macromolecule adaptor activity"/>
    <property type="evidence" value="ECO:0007669"/>
    <property type="project" value="TreeGrafter"/>
</dbReference>
<dbReference type="Pfam" id="PF00400">
    <property type="entry name" value="WD40"/>
    <property type="match status" value="3"/>
</dbReference>
<keyword evidence="4" id="KW-0833">Ubl conjugation pathway</keyword>
<dbReference type="InterPro" id="IPR036322">
    <property type="entry name" value="WD40_repeat_dom_sf"/>
</dbReference>
<dbReference type="PROSITE" id="PS00678">
    <property type="entry name" value="WD_REPEATS_1"/>
    <property type="match status" value="1"/>
</dbReference>
<gene>
    <name evidence="8" type="ORF">EJ06DRAFT_531778</name>
</gene>
<dbReference type="PANTHER" id="PTHR22852:SF0">
    <property type="entry name" value="DENTICLELESS PROTEIN HOMOLOG"/>
    <property type="match status" value="1"/>
</dbReference>
<dbReference type="PROSITE" id="PS50294">
    <property type="entry name" value="WD_REPEATS_REGION"/>
    <property type="match status" value="1"/>
</dbReference>